<keyword evidence="3" id="KW-1185">Reference proteome</keyword>
<proteinExistence type="predicted"/>
<dbReference type="AlphaFoldDB" id="A0A3S5BMG0"/>
<feature type="compositionally biased region" description="Basic and acidic residues" evidence="1">
    <location>
        <begin position="80"/>
        <end position="112"/>
    </location>
</feature>
<feature type="non-terminal residue" evidence="2">
    <location>
        <position position="112"/>
    </location>
</feature>
<evidence type="ECO:0000313" key="2">
    <source>
        <dbReference type="EMBL" id="VEL09301.1"/>
    </source>
</evidence>
<feature type="region of interest" description="Disordered" evidence="1">
    <location>
        <begin position="63"/>
        <end position="112"/>
    </location>
</feature>
<organism evidence="2 3">
    <name type="scientific">Protopolystoma xenopodis</name>
    <dbReference type="NCBI Taxonomy" id="117903"/>
    <lineage>
        <taxon>Eukaryota</taxon>
        <taxon>Metazoa</taxon>
        <taxon>Spiralia</taxon>
        <taxon>Lophotrochozoa</taxon>
        <taxon>Platyhelminthes</taxon>
        <taxon>Monogenea</taxon>
        <taxon>Polyopisthocotylea</taxon>
        <taxon>Polystomatidea</taxon>
        <taxon>Polystomatidae</taxon>
        <taxon>Protopolystoma</taxon>
    </lineage>
</organism>
<evidence type="ECO:0000313" key="3">
    <source>
        <dbReference type="Proteomes" id="UP000784294"/>
    </source>
</evidence>
<reference evidence="2" key="1">
    <citation type="submission" date="2018-11" db="EMBL/GenBank/DDBJ databases">
        <authorList>
            <consortium name="Pathogen Informatics"/>
        </authorList>
    </citation>
    <scope>NUCLEOTIDE SEQUENCE</scope>
</reference>
<name>A0A3S5BMG0_9PLAT</name>
<dbReference type="EMBL" id="CAAALY010005991">
    <property type="protein sequence ID" value="VEL09301.1"/>
    <property type="molecule type" value="Genomic_DNA"/>
</dbReference>
<evidence type="ECO:0000256" key="1">
    <source>
        <dbReference type="SAM" id="MobiDB-lite"/>
    </source>
</evidence>
<accession>A0A3S5BMG0</accession>
<protein>
    <submittedName>
        <fullName evidence="2">Uncharacterized protein</fullName>
    </submittedName>
</protein>
<dbReference type="Proteomes" id="UP000784294">
    <property type="component" value="Unassembled WGS sequence"/>
</dbReference>
<dbReference type="OrthoDB" id="6071166at2759"/>
<comment type="caution">
    <text evidence="2">The sequence shown here is derived from an EMBL/GenBank/DDBJ whole genome shotgun (WGS) entry which is preliminary data.</text>
</comment>
<gene>
    <name evidence="2" type="ORF">PXEA_LOCUS2741</name>
</gene>
<sequence length="112" mass="12576">MHREFFWLNLYTFDSAVLKARLFQRALVAFSLDGIQFTRRQLEMRTTAAQHLKVVGDSLAGLRVGSPSAPGPRDLEAEESEHFGRQGDAYHDNLVPKEAGENEPVLRHEAVG</sequence>